<comment type="caution">
    <text evidence="1">The sequence shown here is derived from an EMBL/GenBank/DDBJ whole genome shotgun (WGS) entry which is preliminary data.</text>
</comment>
<dbReference type="AlphaFoldDB" id="A0A229NXF3"/>
<accession>A0A229NXF3</accession>
<dbReference type="Proteomes" id="UP000215145">
    <property type="component" value="Unassembled WGS sequence"/>
</dbReference>
<organism evidence="1 2">
    <name type="scientific">Paenibacillus herberti</name>
    <dbReference type="NCBI Taxonomy" id="1619309"/>
    <lineage>
        <taxon>Bacteria</taxon>
        <taxon>Bacillati</taxon>
        <taxon>Bacillota</taxon>
        <taxon>Bacilli</taxon>
        <taxon>Bacillales</taxon>
        <taxon>Paenibacillaceae</taxon>
        <taxon>Paenibacillus</taxon>
    </lineage>
</organism>
<protein>
    <submittedName>
        <fullName evidence="1">Uncharacterized protein</fullName>
    </submittedName>
</protein>
<name>A0A229NXF3_9BACL</name>
<gene>
    <name evidence="1" type="ORF">CGZ75_16055</name>
</gene>
<proteinExistence type="predicted"/>
<dbReference type="OrthoDB" id="2840206at2"/>
<sequence length="108" mass="12834">MQLKDYLKQIFNIDAIQEEWSSMRDEYSLSIYSPRLDVAVGPFATHERLGYVYDEMLRIPQVEEFVRKLVEYNRTNLERYGDGFVVPGHYEDILYMNHNARCFASSLQ</sequence>
<keyword evidence="2" id="KW-1185">Reference proteome</keyword>
<evidence type="ECO:0000313" key="1">
    <source>
        <dbReference type="EMBL" id="OXM14455.1"/>
    </source>
</evidence>
<reference evidence="1 2" key="1">
    <citation type="submission" date="2017-07" db="EMBL/GenBank/DDBJ databases">
        <title>Paenibacillus herberti R33 genome sequencing and assembly.</title>
        <authorList>
            <person name="Su W."/>
        </authorList>
    </citation>
    <scope>NUCLEOTIDE SEQUENCE [LARGE SCALE GENOMIC DNA]</scope>
    <source>
        <strain evidence="1 2">R33</strain>
    </source>
</reference>
<evidence type="ECO:0000313" key="2">
    <source>
        <dbReference type="Proteomes" id="UP000215145"/>
    </source>
</evidence>
<dbReference type="EMBL" id="NMUQ01000002">
    <property type="protein sequence ID" value="OXM14455.1"/>
    <property type="molecule type" value="Genomic_DNA"/>
</dbReference>